<evidence type="ECO:0000313" key="3">
    <source>
        <dbReference type="EMBL" id="QMU97397.1"/>
    </source>
</evidence>
<proteinExistence type="predicted"/>
<feature type="region of interest" description="Disordered" evidence="1">
    <location>
        <begin position="166"/>
        <end position="186"/>
    </location>
</feature>
<evidence type="ECO:0000256" key="1">
    <source>
        <dbReference type="SAM" id="MobiDB-lite"/>
    </source>
</evidence>
<keyword evidence="2" id="KW-0732">Signal</keyword>
<sequence>MSVTPGISRRSLVKGAAWAAPAIVAAAYAPLAAASTTTVPPTPVFHFASACKNPGNSSTGCTGRPMQSYQVRVTVTNTTAETQILRFTGFRADTTNAGVAAVHTYSASAAGQCAAALPRTTACGTPGGIELAPGATLDAWIVSGSAGSSGAGLLHVDWSWHAKSTCATTSSGTSSGSPSGLSCPSR</sequence>
<dbReference type="EMBL" id="CP043732">
    <property type="protein sequence ID" value="QMU97397.1"/>
    <property type="molecule type" value="Genomic_DNA"/>
</dbReference>
<gene>
    <name evidence="3" type="ORF">FVO59_09340</name>
</gene>
<feature type="chain" id="PRO_5027560637" description="Secreted protein" evidence="2">
    <location>
        <begin position="20"/>
        <end position="186"/>
    </location>
</feature>
<dbReference type="PROSITE" id="PS51318">
    <property type="entry name" value="TAT"/>
    <property type="match status" value="1"/>
</dbReference>
<name>A0A7D7WDV6_9MICO</name>
<organism evidence="3 4">
    <name type="scientific">Microbacterium esteraromaticum</name>
    <dbReference type="NCBI Taxonomy" id="57043"/>
    <lineage>
        <taxon>Bacteria</taxon>
        <taxon>Bacillati</taxon>
        <taxon>Actinomycetota</taxon>
        <taxon>Actinomycetes</taxon>
        <taxon>Micrococcales</taxon>
        <taxon>Microbacteriaceae</taxon>
        <taxon>Microbacterium</taxon>
    </lineage>
</organism>
<dbReference type="AlphaFoldDB" id="A0A7D7WDV6"/>
<evidence type="ECO:0000313" key="4">
    <source>
        <dbReference type="Proteomes" id="UP000515708"/>
    </source>
</evidence>
<dbReference type="Proteomes" id="UP000515708">
    <property type="component" value="Chromosome"/>
</dbReference>
<dbReference type="InterPro" id="IPR006311">
    <property type="entry name" value="TAT_signal"/>
</dbReference>
<reference evidence="3 4" key="1">
    <citation type="journal article" date="2020" name="Front. Microbiol.">
        <title>Design of Bacterial Strain-Specific qPCR Assays Using NGS Data and Publicly Available Resources and Its Application to Track Biocontrol Strains.</title>
        <authorList>
            <person name="Hernandez I."/>
            <person name="Sant C."/>
            <person name="Martinez R."/>
            <person name="Fernandez C."/>
        </authorList>
    </citation>
    <scope>NUCLEOTIDE SEQUENCE [LARGE SCALE GENOMIC DNA]</scope>
    <source>
        <strain evidence="3 4">B24</strain>
    </source>
</reference>
<protein>
    <recommendedName>
        <fullName evidence="5">Secreted protein</fullName>
    </recommendedName>
</protein>
<feature type="signal peptide" evidence="2">
    <location>
        <begin position="1"/>
        <end position="19"/>
    </location>
</feature>
<evidence type="ECO:0000256" key="2">
    <source>
        <dbReference type="SAM" id="SignalP"/>
    </source>
</evidence>
<accession>A0A7D7WDV6</accession>
<evidence type="ECO:0008006" key="5">
    <source>
        <dbReference type="Google" id="ProtNLM"/>
    </source>
</evidence>